<evidence type="ECO:0000256" key="7">
    <source>
        <dbReference type="SAM" id="MobiDB-lite"/>
    </source>
</evidence>
<proteinExistence type="inferred from homology"/>
<evidence type="ECO:0000256" key="5">
    <source>
        <dbReference type="RuleBase" id="RU301113"/>
    </source>
</evidence>
<evidence type="ECO:0000256" key="4">
    <source>
        <dbReference type="PROSITE-ProRule" id="PRU00401"/>
    </source>
</evidence>
<dbReference type="GO" id="GO:0030036">
    <property type="term" value="P:actin cytoskeleton organization"/>
    <property type="evidence" value="ECO:0007669"/>
    <property type="project" value="TreeGrafter"/>
</dbReference>
<keyword evidence="3 5" id="KW-0009">Actin-binding</keyword>
<feature type="repeat" description="RPEL" evidence="4">
    <location>
        <begin position="366"/>
        <end position="391"/>
    </location>
</feature>
<dbReference type="GO" id="GO:0005654">
    <property type="term" value="C:nucleoplasm"/>
    <property type="evidence" value="ECO:0007669"/>
    <property type="project" value="Ensembl"/>
</dbReference>
<dbReference type="EMBL" id="AAPE02048403">
    <property type="status" value="NOT_ANNOTATED_CDS"/>
    <property type="molecule type" value="Genomic_DNA"/>
</dbReference>
<evidence type="ECO:0000313" key="9">
    <source>
        <dbReference type="Proteomes" id="UP000001074"/>
    </source>
</evidence>
<protein>
    <recommendedName>
        <fullName evidence="5">Phosphatase and actin regulator</fullName>
    </recommendedName>
</protein>
<reference evidence="8" key="3">
    <citation type="submission" date="2025-09" db="UniProtKB">
        <authorList>
            <consortium name="Ensembl"/>
        </authorList>
    </citation>
    <scope>IDENTIFICATION</scope>
</reference>
<dbReference type="GO" id="GO:0003779">
    <property type="term" value="F:actin binding"/>
    <property type="evidence" value="ECO:0007669"/>
    <property type="project" value="UniProtKB-KW"/>
</dbReference>
<dbReference type="Pfam" id="PF02755">
    <property type="entry name" value="RPEL"/>
    <property type="match status" value="1"/>
</dbReference>
<feature type="compositionally biased region" description="Pro residues" evidence="7">
    <location>
        <begin position="194"/>
        <end position="203"/>
    </location>
</feature>
<reference evidence="8" key="2">
    <citation type="submission" date="2025-08" db="UniProtKB">
        <authorList>
            <consortium name="Ensembl"/>
        </authorList>
    </citation>
    <scope>IDENTIFICATION</scope>
</reference>
<dbReference type="InParanoid" id="G1PWR5"/>
<feature type="coiled-coil region" evidence="6">
    <location>
        <begin position="415"/>
        <end position="442"/>
    </location>
</feature>
<dbReference type="PANTHER" id="PTHR12751">
    <property type="entry name" value="PHOSPHATASE AND ACTIN REGULATOR PHACTR"/>
    <property type="match status" value="1"/>
</dbReference>
<dbReference type="Ensembl" id="ENSMLUT00000017389.2">
    <property type="protein sequence ID" value="ENSMLUP00000015854.2"/>
    <property type="gene ID" value="ENSMLUG00000017384.2"/>
</dbReference>
<name>G1PWR5_MYOLU</name>
<feature type="repeat" description="RPEL" evidence="4">
    <location>
        <begin position="442"/>
        <end position="467"/>
    </location>
</feature>
<accession>G1PWR5</accession>
<feature type="compositionally biased region" description="Polar residues" evidence="7">
    <location>
        <begin position="51"/>
        <end position="62"/>
    </location>
</feature>
<dbReference type="EMBL" id="AAPE02048400">
    <property type="status" value="NOT_ANNOTATED_CDS"/>
    <property type="molecule type" value="Genomic_DNA"/>
</dbReference>
<dbReference type="PANTHER" id="PTHR12751:SF7">
    <property type="entry name" value="PHOSPHATASE AND ACTIN REGULATOR 3"/>
    <property type="match status" value="1"/>
</dbReference>
<dbReference type="PROSITE" id="PS51073">
    <property type="entry name" value="RPEL"/>
    <property type="match status" value="3"/>
</dbReference>
<dbReference type="InterPro" id="IPR004018">
    <property type="entry name" value="RPEL_repeat"/>
</dbReference>
<keyword evidence="6" id="KW-0175">Coiled coil</keyword>
<dbReference type="eggNOG" id="KOG4339">
    <property type="taxonomic scope" value="Eukaryota"/>
</dbReference>
<dbReference type="EMBL" id="AAPE02048404">
    <property type="status" value="NOT_ANNOTATED_CDS"/>
    <property type="molecule type" value="Genomic_DNA"/>
</dbReference>
<dbReference type="GeneTree" id="ENSGT00940000157562"/>
<reference evidence="8 9" key="1">
    <citation type="journal article" date="2011" name="Nature">
        <title>A high-resolution map of human evolutionary constraint using 29 mammals.</title>
        <authorList>
            <person name="Lindblad-Toh K."/>
            <person name="Garber M."/>
            <person name="Zuk O."/>
            <person name="Lin M.F."/>
            <person name="Parker B.J."/>
            <person name="Washietl S."/>
            <person name="Kheradpour P."/>
            <person name="Ernst J."/>
            <person name="Jordan G."/>
            <person name="Mauceli E."/>
            <person name="Ward L.D."/>
            <person name="Lowe C.B."/>
            <person name="Holloway A.K."/>
            <person name="Clamp M."/>
            <person name="Gnerre S."/>
            <person name="Alfoldi J."/>
            <person name="Beal K."/>
            <person name="Chang J."/>
            <person name="Clawson H."/>
            <person name="Cuff J."/>
            <person name="Di Palma F."/>
            <person name="Fitzgerald S."/>
            <person name="Flicek P."/>
            <person name="Guttman M."/>
            <person name="Hubisz M.J."/>
            <person name="Jaffe D.B."/>
            <person name="Jungreis I."/>
            <person name="Kent W.J."/>
            <person name="Kostka D."/>
            <person name="Lara M."/>
            <person name="Martins A.L."/>
            <person name="Massingham T."/>
            <person name="Moltke I."/>
            <person name="Raney B.J."/>
            <person name="Rasmussen M.D."/>
            <person name="Robinson J."/>
            <person name="Stark A."/>
            <person name="Vilella A.J."/>
            <person name="Wen J."/>
            <person name="Xie X."/>
            <person name="Zody M.C."/>
            <person name="Baldwin J."/>
            <person name="Bloom T."/>
            <person name="Chin C.W."/>
            <person name="Heiman D."/>
            <person name="Nicol R."/>
            <person name="Nusbaum C."/>
            <person name="Young S."/>
            <person name="Wilkinson J."/>
            <person name="Worley K.C."/>
            <person name="Kovar C.L."/>
            <person name="Muzny D.M."/>
            <person name="Gibbs R.A."/>
            <person name="Cree A."/>
            <person name="Dihn H.H."/>
            <person name="Fowler G."/>
            <person name="Jhangiani S."/>
            <person name="Joshi V."/>
            <person name="Lee S."/>
            <person name="Lewis L.R."/>
            <person name="Nazareth L.V."/>
            <person name="Okwuonu G."/>
            <person name="Santibanez J."/>
            <person name="Warren W.C."/>
            <person name="Mardis E.R."/>
            <person name="Weinstock G.M."/>
            <person name="Wilson R.K."/>
            <person name="Delehaunty K."/>
            <person name="Dooling D."/>
            <person name="Fronik C."/>
            <person name="Fulton L."/>
            <person name="Fulton B."/>
            <person name="Graves T."/>
            <person name="Minx P."/>
            <person name="Sodergren E."/>
            <person name="Birney E."/>
            <person name="Margulies E.H."/>
            <person name="Herrero J."/>
            <person name="Green E.D."/>
            <person name="Haussler D."/>
            <person name="Siepel A."/>
            <person name="Goldman N."/>
            <person name="Pollard K.S."/>
            <person name="Pedersen J.S."/>
            <person name="Lander E.S."/>
            <person name="Kellis M."/>
        </authorList>
    </citation>
    <scope>NUCLEOTIDE SEQUENCE [LARGE SCALE GENOMIC DNA]</scope>
</reference>
<evidence type="ECO:0000313" key="8">
    <source>
        <dbReference type="Ensembl" id="ENSMLUP00000015854.2"/>
    </source>
</evidence>
<dbReference type="SMART" id="SM00707">
    <property type="entry name" value="RPEL"/>
    <property type="match status" value="3"/>
</dbReference>
<feature type="compositionally biased region" description="Basic and acidic residues" evidence="7">
    <location>
        <begin position="258"/>
        <end position="303"/>
    </location>
</feature>
<evidence type="ECO:0000256" key="6">
    <source>
        <dbReference type="SAM" id="Coils"/>
    </source>
</evidence>
<dbReference type="FunCoup" id="G1PWR5">
    <property type="interactions" value="436"/>
</dbReference>
<dbReference type="AlphaFoldDB" id="G1PWR5"/>
<evidence type="ECO:0000256" key="1">
    <source>
        <dbReference type="ARBA" id="ARBA00009795"/>
    </source>
</evidence>
<dbReference type="Gene3D" id="6.10.140.2130">
    <property type="match status" value="3"/>
</dbReference>
<keyword evidence="2 5" id="KW-0677">Repeat</keyword>
<dbReference type="STRING" id="59463.ENSMLUP00000015854"/>
<gene>
    <name evidence="8" type="primary">PHACTR3</name>
</gene>
<comment type="subunit">
    <text evidence="5">Binds PPP1CA and actin.</text>
</comment>
<comment type="similarity">
    <text evidence="1 5">Belongs to the phosphatase and actin regulator family.</text>
</comment>
<dbReference type="EMBL" id="AAPE02048401">
    <property type="status" value="NOT_ANNOTATED_CDS"/>
    <property type="molecule type" value="Genomic_DNA"/>
</dbReference>
<dbReference type="Proteomes" id="UP000001074">
    <property type="component" value="Unassembled WGS sequence"/>
</dbReference>
<dbReference type="GO" id="GO:0004864">
    <property type="term" value="F:protein phosphatase inhibitor activity"/>
    <property type="evidence" value="ECO:0007669"/>
    <property type="project" value="UniProtKB-UniRule"/>
</dbReference>
<dbReference type="HOGENOM" id="CLU_015753_3_1_1"/>
<organism evidence="8 9">
    <name type="scientific">Myotis lucifugus</name>
    <name type="common">Little brown bat</name>
    <dbReference type="NCBI Taxonomy" id="59463"/>
    <lineage>
        <taxon>Eukaryota</taxon>
        <taxon>Metazoa</taxon>
        <taxon>Chordata</taxon>
        <taxon>Craniata</taxon>
        <taxon>Vertebrata</taxon>
        <taxon>Euteleostomi</taxon>
        <taxon>Mammalia</taxon>
        <taxon>Eutheria</taxon>
        <taxon>Laurasiatheria</taxon>
        <taxon>Chiroptera</taxon>
        <taxon>Yangochiroptera</taxon>
        <taxon>Vespertilionidae</taxon>
        <taxon>Myotis</taxon>
    </lineage>
</organism>
<dbReference type="EMBL" id="AAPE02048402">
    <property type="status" value="NOT_ANNOTATED_CDS"/>
    <property type="molecule type" value="Genomic_DNA"/>
</dbReference>
<feature type="region of interest" description="Disordered" evidence="7">
    <location>
        <begin position="43"/>
        <end position="67"/>
    </location>
</feature>
<evidence type="ECO:0000256" key="2">
    <source>
        <dbReference type="ARBA" id="ARBA00022737"/>
    </source>
</evidence>
<dbReference type="OMA" id="AESKACT"/>
<feature type="region of interest" description="Disordered" evidence="7">
    <location>
        <begin position="146"/>
        <end position="303"/>
    </location>
</feature>
<evidence type="ECO:0000256" key="3">
    <source>
        <dbReference type="ARBA" id="ARBA00023203"/>
    </source>
</evidence>
<feature type="compositionally biased region" description="Polar residues" evidence="7">
    <location>
        <begin position="158"/>
        <end position="173"/>
    </location>
</feature>
<keyword evidence="9" id="KW-1185">Reference proteome</keyword>
<feature type="repeat" description="RPEL" evidence="4">
    <location>
        <begin position="404"/>
        <end position="429"/>
    </location>
</feature>
<sequence>DEMDPTPPVRSEYLVSGIRTPPARRNSRLATLGRIFKPWKWRKKKNEKLKQTTSGEPGNMQGSWGGPSWGSVDMQVEEEGGRGLGRLTFPITHLAGVPGGRAAENQTCQARWELWHHPVSEKGTEPLTLEMISSSSLLLTVFEPAKTPSASRGEEADATSSLPPTTDESSQALAGSDSLDSPPRTLERSVGQLPSPPLLPIPLPKAGSKATKNATGQAGLLQDSGGKNTDPPPRGQLPTPTGSPHPTTIHRPLPPSRVIEELHRALATKHRQDSFQGRDSKGSPKKRVDVRLSRASSVERAKEREEAWSVEGASEGKWAVAKASEENKENLLVRSELQDDLLLYQDEEVLNDSVISGTLPRKCKKELLAVRLRNRPSKQELEDRNIFPRRTDEERQEIRQQIEMKLSKRLSQRPAVEELERRNILKQRNDQTEQEERREIKQRLTRKLNQRPTVDELRDRKILIRFSDYVEVAKAQDYDRRADKPWTRLSAADKAAIRKELNEYKSNEMEVHASSKHLTRFHRP</sequence>